<dbReference type="EMBL" id="NIZT01000016">
    <property type="protein sequence ID" value="RBQ23875.1"/>
    <property type="molecule type" value="Genomic_DNA"/>
</dbReference>
<proteinExistence type="predicted"/>
<sequence length="290" mass="32475">MDVWLGGGIISRHTKYAPIIGVILLFALISVVCATPFGGVIDSQPYGNLNDNNEVKASAGSKIVDDKTTEKLASTKKTIKVKSAKMSKKDYKKMINFIDKYEDARGYQPNKYSWKSQSSVIYKNDYLDAIDRYNKFLKVNKADPNYVTIFNSIKIVTETEDDSSTNDKKSKNLPLAGKLSGKNGLTILQKYMNKNLNHRDGGPSTFSGVVKSKVGDCWGLSEWAGKQLKANKYKVRIVQGATAHVWNHRWLQINIGGKWINFESSLVTKKYGSKHYCKTCARASLVIRNL</sequence>
<reference evidence="3 4" key="1">
    <citation type="submission" date="2018-06" db="EMBL/GenBank/DDBJ databases">
        <title>Genomic insight into two independent archaeal endosymbiosis events.</title>
        <authorList>
            <person name="Lind A.E."/>
            <person name="Lewis W.H."/>
            <person name="Spang A."/>
            <person name="Guy L."/>
            <person name="Embley M.T."/>
            <person name="Ettema T.J.G."/>
        </authorList>
    </citation>
    <scope>NUCLEOTIDE SEQUENCE [LARGE SCALE GENOMIC DNA]</scope>
    <source>
        <strain evidence="3">NOE</strain>
    </source>
</reference>
<dbReference type="SMART" id="SM00460">
    <property type="entry name" value="TGc"/>
    <property type="match status" value="1"/>
</dbReference>
<evidence type="ECO:0000313" key="4">
    <source>
        <dbReference type="Proteomes" id="UP000253099"/>
    </source>
</evidence>
<name>A0A366MCF4_9EURY</name>
<organism evidence="3 4">
    <name type="scientific">Candidatus Methanobinarius endosymbioticus</name>
    <dbReference type="NCBI Taxonomy" id="2006182"/>
    <lineage>
        <taxon>Archaea</taxon>
        <taxon>Methanobacteriati</taxon>
        <taxon>Methanobacteriota</taxon>
        <taxon>Methanomada group</taxon>
        <taxon>Methanobacteria</taxon>
        <taxon>Methanobacteriales</taxon>
        <taxon>Methanobacteriaceae</taxon>
        <taxon>Candidatus Methanobinarius</taxon>
    </lineage>
</organism>
<keyword evidence="1" id="KW-0472">Membrane</keyword>
<comment type="caution">
    <text evidence="3">The sequence shown here is derived from an EMBL/GenBank/DDBJ whole genome shotgun (WGS) entry which is preliminary data.</text>
</comment>
<evidence type="ECO:0000313" key="3">
    <source>
        <dbReference type="EMBL" id="RBQ23875.1"/>
    </source>
</evidence>
<dbReference type="AlphaFoldDB" id="A0A366MCF4"/>
<keyword evidence="1" id="KW-0812">Transmembrane</keyword>
<evidence type="ECO:0000259" key="2">
    <source>
        <dbReference type="SMART" id="SM00460"/>
    </source>
</evidence>
<gene>
    <name evidence="3" type="ORF">ALNOE001_06330</name>
</gene>
<keyword evidence="4" id="KW-1185">Reference proteome</keyword>
<feature type="domain" description="Transglutaminase-like" evidence="2">
    <location>
        <begin position="209"/>
        <end position="266"/>
    </location>
</feature>
<dbReference type="InterPro" id="IPR002931">
    <property type="entry name" value="Transglutaminase-like"/>
</dbReference>
<feature type="transmembrane region" description="Helical" evidence="1">
    <location>
        <begin position="19"/>
        <end position="41"/>
    </location>
</feature>
<evidence type="ECO:0000256" key="1">
    <source>
        <dbReference type="SAM" id="Phobius"/>
    </source>
</evidence>
<accession>A0A366MCF4</accession>
<protein>
    <recommendedName>
        <fullName evidence="2">Transglutaminase-like domain-containing protein</fullName>
    </recommendedName>
</protein>
<dbReference type="Proteomes" id="UP000253099">
    <property type="component" value="Unassembled WGS sequence"/>
</dbReference>
<keyword evidence="1" id="KW-1133">Transmembrane helix</keyword>